<dbReference type="REBASE" id="120867">
    <property type="entry name" value="Vin27710MrrP"/>
</dbReference>
<dbReference type="Pfam" id="PF14338">
    <property type="entry name" value="Mrr_N"/>
    <property type="match status" value="1"/>
</dbReference>
<dbReference type="GO" id="GO:0009307">
    <property type="term" value="P:DNA restriction-modification system"/>
    <property type="evidence" value="ECO:0007669"/>
    <property type="project" value="InterPro"/>
</dbReference>
<dbReference type="GO" id="GO:0003677">
    <property type="term" value="F:DNA binding"/>
    <property type="evidence" value="ECO:0007669"/>
    <property type="project" value="InterPro"/>
</dbReference>
<dbReference type="EMBL" id="CP012332">
    <property type="protein sequence ID" value="AKU90928.1"/>
    <property type="molecule type" value="Genomic_DNA"/>
</dbReference>
<dbReference type="InterPro" id="IPR007560">
    <property type="entry name" value="Restrct_endonuc_IV_Mrr"/>
</dbReference>
<feature type="compositionally biased region" description="Low complexity" evidence="1">
    <location>
        <begin position="122"/>
        <end position="133"/>
    </location>
</feature>
<dbReference type="SUPFAM" id="SSF52980">
    <property type="entry name" value="Restriction endonuclease-like"/>
    <property type="match status" value="1"/>
</dbReference>
<evidence type="ECO:0000259" key="3">
    <source>
        <dbReference type="Pfam" id="PF14338"/>
    </source>
</evidence>
<dbReference type="Pfam" id="PF04471">
    <property type="entry name" value="Mrr_cat"/>
    <property type="match status" value="1"/>
</dbReference>
<protein>
    <submittedName>
        <fullName evidence="4">Mrr restriction system protein</fullName>
    </submittedName>
</protein>
<dbReference type="KEGG" id="vin:AKJ08_1315"/>
<evidence type="ECO:0000256" key="1">
    <source>
        <dbReference type="SAM" id="MobiDB-lite"/>
    </source>
</evidence>
<dbReference type="PANTHER" id="PTHR30015:SF7">
    <property type="entry name" value="TYPE IV METHYL-DIRECTED RESTRICTION ENZYME ECOKMRR"/>
    <property type="match status" value="1"/>
</dbReference>
<proteinExistence type="predicted"/>
<dbReference type="AlphaFoldDB" id="A0A0K1PBL2"/>
<dbReference type="PANTHER" id="PTHR30015">
    <property type="entry name" value="MRR RESTRICTION SYSTEM PROTEIN"/>
    <property type="match status" value="1"/>
</dbReference>
<evidence type="ECO:0000259" key="2">
    <source>
        <dbReference type="Pfam" id="PF04471"/>
    </source>
</evidence>
<dbReference type="InterPro" id="IPR025745">
    <property type="entry name" value="Mrr-like_N_dom"/>
</dbReference>
<reference evidence="4 5" key="1">
    <citation type="submission" date="2015-08" db="EMBL/GenBank/DDBJ databases">
        <authorList>
            <person name="Babu N.S."/>
            <person name="Beckwith C.J."/>
            <person name="Beseler K.G."/>
            <person name="Brison A."/>
            <person name="Carone J.V."/>
            <person name="Caskin T.P."/>
            <person name="Diamond M."/>
            <person name="Durham M.E."/>
            <person name="Foxe J.M."/>
            <person name="Go M."/>
            <person name="Henderson B.A."/>
            <person name="Jones I.B."/>
            <person name="McGettigan J.A."/>
            <person name="Micheletti S.J."/>
            <person name="Nasrallah M.E."/>
            <person name="Ortiz D."/>
            <person name="Piller C.R."/>
            <person name="Privatt S.R."/>
            <person name="Schneider S.L."/>
            <person name="Sharp S."/>
            <person name="Smith T.C."/>
            <person name="Stanton J.D."/>
            <person name="Ullery H.E."/>
            <person name="Wilson R.J."/>
            <person name="Serrano M.G."/>
            <person name="Buck G."/>
            <person name="Lee V."/>
            <person name="Wang Y."/>
            <person name="Carvalho R."/>
            <person name="Voegtly L."/>
            <person name="Shi R."/>
            <person name="Duckworth R."/>
            <person name="Johnson A."/>
            <person name="Loviza R."/>
            <person name="Walstead R."/>
            <person name="Shah Z."/>
            <person name="Kiflezghi M."/>
            <person name="Wade K."/>
            <person name="Ball S.L."/>
            <person name="Bradley K.W."/>
            <person name="Asai D.J."/>
            <person name="Bowman C.A."/>
            <person name="Russell D.A."/>
            <person name="Pope W.H."/>
            <person name="Jacobs-Sera D."/>
            <person name="Hendrix R.W."/>
            <person name="Hatfull G.F."/>
        </authorList>
    </citation>
    <scope>NUCLEOTIDE SEQUENCE [LARGE SCALE GENOMIC DNA]</scope>
    <source>
        <strain evidence="4 5">DSM 27710</strain>
    </source>
</reference>
<accession>A0A0K1PBL2</accession>
<name>A0A0K1PBL2_9BACT</name>
<evidence type="ECO:0000313" key="5">
    <source>
        <dbReference type="Proteomes" id="UP000055590"/>
    </source>
</evidence>
<gene>
    <name evidence="4" type="ORF">AKJ08_1315</name>
</gene>
<dbReference type="RefSeq" id="WP_050725316.1">
    <property type="nucleotide sequence ID" value="NZ_CP012332.1"/>
</dbReference>
<keyword evidence="5" id="KW-1185">Reference proteome</keyword>
<dbReference type="Gene3D" id="3.40.1350.10">
    <property type="match status" value="1"/>
</dbReference>
<dbReference type="PATRIC" id="fig|1391653.3.peg.1383"/>
<organism evidence="4 5">
    <name type="scientific">Vulgatibacter incomptus</name>
    <dbReference type="NCBI Taxonomy" id="1391653"/>
    <lineage>
        <taxon>Bacteria</taxon>
        <taxon>Pseudomonadati</taxon>
        <taxon>Myxococcota</taxon>
        <taxon>Myxococcia</taxon>
        <taxon>Myxococcales</taxon>
        <taxon>Cystobacterineae</taxon>
        <taxon>Vulgatibacteraceae</taxon>
        <taxon>Vulgatibacter</taxon>
    </lineage>
</organism>
<dbReference type="InterPro" id="IPR011335">
    <property type="entry name" value="Restrct_endonuc-II-like"/>
</dbReference>
<feature type="domain" description="Restriction system protein Mrr-like N-terminal" evidence="3">
    <location>
        <begin position="6"/>
        <end position="91"/>
    </location>
</feature>
<dbReference type="OrthoDB" id="9781481at2"/>
<dbReference type="InterPro" id="IPR011856">
    <property type="entry name" value="tRNA_endonuc-like_dom_sf"/>
</dbReference>
<evidence type="ECO:0000313" key="4">
    <source>
        <dbReference type="EMBL" id="AKU90928.1"/>
    </source>
</evidence>
<dbReference type="STRING" id="1391653.AKJ08_1315"/>
<dbReference type="GO" id="GO:0015666">
    <property type="term" value="F:restriction endodeoxyribonuclease activity"/>
    <property type="evidence" value="ECO:0007669"/>
    <property type="project" value="TreeGrafter"/>
</dbReference>
<sequence length="305" mass="33337">MPVPGFQDLTLPLLQLLADGQDHLHSNVVDRLADRFDLTEAARKELLPSGRQTRFANRVGWAKTYLVKAGLVAPVSRGRYRLSEAGKQVLADTPERLDVAYLMRFPGVVEFTRGGGSPDGGAETPQPSAAAETTPEEELEASYQALRARLGAELLERVKSCTPAFFERLVVNLLVEMGYGGSRKDAGEAIGRSGDGGIDGIIKEDRLGLDAIYLQAKRWDSTVGRPTVQAFAGSLEGVRARKGVLITTSGFSKEAKEYVDRIEKRIVLIDGKELARLMMDHSVGVSEVARYAIQKIDLDFFDDEA</sequence>
<dbReference type="InterPro" id="IPR052906">
    <property type="entry name" value="Type_IV_Methyl-Rstrct_Enzyme"/>
</dbReference>
<feature type="domain" description="Restriction endonuclease type IV Mrr" evidence="2">
    <location>
        <begin position="159"/>
        <end position="278"/>
    </location>
</feature>
<feature type="region of interest" description="Disordered" evidence="1">
    <location>
        <begin position="113"/>
        <end position="135"/>
    </location>
</feature>
<dbReference type="Proteomes" id="UP000055590">
    <property type="component" value="Chromosome"/>
</dbReference>